<evidence type="ECO:0000313" key="7">
    <source>
        <dbReference type="Proteomes" id="UP000263642"/>
    </source>
</evidence>
<dbReference type="Gene3D" id="1.10.10.10">
    <property type="entry name" value="Winged helix-like DNA-binding domain superfamily/Winged helix DNA-binding domain"/>
    <property type="match status" value="1"/>
</dbReference>
<evidence type="ECO:0000256" key="1">
    <source>
        <dbReference type="ARBA" id="ARBA00023015"/>
    </source>
</evidence>
<dbReference type="SUPFAM" id="SSF46785">
    <property type="entry name" value="Winged helix' DNA-binding domain"/>
    <property type="match status" value="1"/>
</dbReference>
<sequence length="265" mass="30207">MSFPVNGNRARFVSMDKNFWYLKNCDLFERLSQDQIAHVERNSSVRNFARGNMVYLPTESSDSVYLLLSGRIKLYHLTTEGKQALLALIEPGELFGELAILGGGEREEYAEAMLKASILRIPGQIIQDLMEHHATVSLGVTKLMGLRRQRIEQRLKSLLFRSNRDRLTHLLLELAEKYGRFTNEGILINIKLSHQELASIIGSTRETVTVLLGELQDERSIDIQKRHIILRKARYLAHSIDFKLTPAFQSKPDQSGEFVLRGAEA</sequence>
<dbReference type="CDD" id="cd00038">
    <property type="entry name" value="CAP_ED"/>
    <property type="match status" value="1"/>
</dbReference>
<dbReference type="InterPro" id="IPR050397">
    <property type="entry name" value="Env_Response_Regulators"/>
</dbReference>
<dbReference type="SMART" id="SM00100">
    <property type="entry name" value="cNMP"/>
    <property type="match status" value="1"/>
</dbReference>
<feature type="domain" description="Cyclic nucleotide-binding" evidence="4">
    <location>
        <begin position="27"/>
        <end position="130"/>
    </location>
</feature>
<dbReference type="InterPro" id="IPR036388">
    <property type="entry name" value="WH-like_DNA-bd_sf"/>
</dbReference>
<proteinExistence type="predicted"/>
<dbReference type="GO" id="GO:0005829">
    <property type="term" value="C:cytosol"/>
    <property type="evidence" value="ECO:0007669"/>
    <property type="project" value="TreeGrafter"/>
</dbReference>
<feature type="domain" description="HTH crp-type" evidence="5">
    <location>
        <begin position="161"/>
        <end position="234"/>
    </location>
</feature>
<dbReference type="PROSITE" id="PS50042">
    <property type="entry name" value="CNMP_BINDING_3"/>
    <property type="match status" value="1"/>
</dbReference>
<dbReference type="PANTHER" id="PTHR24567">
    <property type="entry name" value="CRP FAMILY TRANSCRIPTIONAL REGULATORY PROTEIN"/>
    <property type="match status" value="1"/>
</dbReference>
<dbReference type="SUPFAM" id="SSF51206">
    <property type="entry name" value="cAMP-binding domain-like"/>
    <property type="match status" value="1"/>
</dbReference>
<evidence type="ECO:0000313" key="6">
    <source>
        <dbReference type="EMBL" id="HCO26427.1"/>
    </source>
</evidence>
<dbReference type="PANTHER" id="PTHR24567:SF74">
    <property type="entry name" value="HTH-TYPE TRANSCRIPTIONAL REGULATOR ARCR"/>
    <property type="match status" value="1"/>
</dbReference>
<accession>A0A3D3REH8</accession>
<dbReference type="Gene3D" id="2.60.120.10">
    <property type="entry name" value="Jelly Rolls"/>
    <property type="match status" value="1"/>
</dbReference>
<dbReference type="Pfam" id="PF00027">
    <property type="entry name" value="cNMP_binding"/>
    <property type="match status" value="1"/>
</dbReference>
<dbReference type="InterPro" id="IPR018490">
    <property type="entry name" value="cNMP-bd_dom_sf"/>
</dbReference>
<dbReference type="CDD" id="cd00092">
    <property type="entry name" value="HTH_CRP"/>
    <property type="match status" value="1"/>
</dbReference>
<dbReference type="Pfam" id="PF13545">
    <property type="entry name" value="HTH_Crp_2"/>
    <property type="match status" value="1"/>
</dbReference>
<dbReference type="InterPro" id="IPR014710">
    <property type="entry name" value="RmlC-like_jellyroll"/>
</dbReference>
<gene>
    <name evidence="6" type="ORF">DIT97_26695</name>
</gene>
<evidence type="ECO:0000259" key="5">
    <source>
        <dbReference type="PROSITE" id="PS51063"/>
    </source>
</evidence>
<dbReference type="EMBL" id="DQAY01000160">
    <property type="protein sequence ID" value="HCO26427.1"/>
    <property type="molecule type" value="Genomic_DNA"/>
</dbReference>
<dbReference type="InterPro" id="IPR012318">
    <property type="entry name" value="HTH_CRP"/>
</dbReference>
<keyword evidence="2" id="KW-0238">DNA-binding</keyword>
<dbReference type="InterPro" id="IPR000595">
    <property type="entry name" value="cNMP-bd_dom"/>
</dbReference>
<dbReference type="GO" id="GO:0003700">
    <property type="term" value="F:DNA-binding transcription factor activity"/>
    <property type="evidence" value="ECO:0007669"/>
    <property type="project" value="TreeGrafter"/>
</dbReference>
<organism evidence="6 7">
    <name type="scientific">Gimesia maris</name>
    <dbReference type="NCBI Taxonomy" id="122"/>
    <lineage>
        <taxon>Bacteria</taxon>
        <taxon>Pseudomonadati</taxon>
        <taxon>Planctomycetota</taxon>
        <taxon>Planctomycetia</taxon>
        <taxon>Planctomycetales</taxon>
        <taxon>Planctomycetaceae</taxon>
        <taxon>Gimesia</taxon>
    </lineage>
</organism>
<evidence type="ECO:0000259" key="4">
    <source>
        <dbReference type="PROSITE" id="PS50042"/>
    </source>
</evidence>
<evidence type="ECO:0000256" key="2">
    <source>
        <dbReference type="ARBA" id="ARBA00023125"/>
    </source>
</evidence>
<protein>
    <submittedName>
        <fullName evidence="6">Crp/Fnr family transcriptional regulator</fullName>
    </submittedName>
</protein>
<reference evidence="6 7" key="1">
    <citation type="journal article" date="2018" name="Nat. Biotechnol.">
        <title>A standardized bacterial taxonomy based on genome phylogeny substantially revises the tree of life.</title>
        <authorList>
            <person name="Parks D.H."/>
            <person name="Chuvochina M."/>
            <person name="Waite D.W."/>
            <person name="Rinke C."/>
            <person name="Skarshewski A."/>
            <person name="Chaumeil P.A."/>
            <person name="Hugenholtz P."/>
        </authorList>
    </citation>
    <scope>NUCLEOTIDE SEQUENCE [LARGE SCALE GENOMIC DNA]</scope>
    <source>
        <strain evidence="6">UBA9375</strain>
    </source>
</reference>
<keyword evidence="3" id="KW-0804">Transcription</keyword>
<name>A0A3D3REH8_9PLAN</name>
<comment type="caution">
    <text evidence="6">The sequence shown here is derived from an EMBL/GenBank/DDBJ whole genome shotgun (WGS) entry which is preliminary data.</text>
</comment>
<dbReference type="PRINTS" id="PR00034">
    <property type="entry name" value="HTHCRP"/>
</dbReference>
<keyword evidence="1" id="KW-0805">Transcription regulation</keyword>
<dbReference type="PROSITE" id="PS51063">
    <property type="entry name" value="HTH_CRP_2"/>
    <property type="match status" value="1"/>
</dbReference>
<dbReference type="Proteomes" id="UP000263642">
    <property type="component" value="Unassembled WGS sequence"/>
</dbReference>
<dbReference type="InterPro" id="IPR036390">
    <property type="entry name" value="WH_DNA-bd_sf"/>
</dbReference>
<evidence type="ECO:0000256" key="3">
    <source>
        <dbReference type="ARBA" id="ARBA00023163"/>
    </source>
</evidence>
<dbReference type="SMART" id="SM00419">
    <property type="entry name" value="HTH_CRP"/>
    <property type="match status" value="1"/>
</dbReference>
<dbReference type="AlphaFoldDB" id="A0A3D3REH8"/>
<dbReference type="GO" id="GO:0003677">
    <property type="term" value="F:DNA binding"/>
    <property type="evidence" value="ECO:0007669"/>
    <property type="project" value="UniProtKB-KW"/>
</dbReference>